<protein>
    <submittedName>
        <fullName evidence="1">Uncharacterized protein</fullName>
    </submittedName>
</protein>
<gene>
    <name evidence="1" type="ORF">S12H4_01072</name>
</gene>
<dbReference type="AlphaFoldDB" id="X1PWU6"/>
<comment type="caution">
    <text evidence="1">The sequence shown here is derived from an EMBL/GenBank/DDBJ whole genome shotgun (WGS) entry which is preliminary data.</text>
</comment>
<evidence type="ECO:0000313" key="1">
    <source>
        <dbReference type="EMBL" id="GAI60757.1"/>
    </source>
</evidence>
<accession>X1PWU6</accession>
<reference evidence="1" key="1">
    <citation type="journal article" date="2014" name="Front. Microbiol.">
        <title>High frequency of phylogenetically diverse reductive dehalogenase-homologous genes in deep subseafloor sedimentary metagenomes.</title>
        <authorList>
            <person name="Kawai M."/>
            <person name="Futagami T."/>
            <person name="Toyoda A."/>
            <person name="Takaki Y."/>
            <person name="Nishi S."/>
            <person name="Hori S."/>
            <person name="Arai W."/>
            <person name="Tsubouchi T."/>
            <person name="Morono Y."/>
            <person name="Uchiyama I."/>
            <person name="Ito T."/>
            <person name="Fujiyama A."/>
            <person name="Inagaki F."/>
            <person name="Takami H."/>
        </authorList>
    </citation>
    <scope>NUCLEOTIDE SEQUENCE</scope>
    <source>
        <strain evidence="1">Expedition CK06-06</strain>
    </source>
</reference>
<proteinExistence type="predicted"/>
<organism evidence="1">
    <name type="scientific">marine sediment metagenome</name>
    <dbReference type="NCBI Taxonomy" id="412755"/>
    <lineage>
        <taxon>unclassified sequences</taxon>
        <taxon>metagenomes</taxon>
        <taxon>ecological metagenomes</taxon>
    </lineage>
</organism>
<name>X1PWU6_9ZZZZ</name>
<sequence length="42" mass="4727">MSDKQELEKAVSELKKAKENAGEKLSKAVDIVNQRRQEQAAK</sequence>
<dbReference type="EMBL" id="BARW01000189">
    <property type="protein sequence ID" value="GAI60757.1"/>
    <property type="molecule type" value="Genomic_DNA"/>
</dbReference>